<dbReference type="PANTHER" id="PTHR33154">
    <property type="entry name" value="TRANSCRIPTIONAL REGULATOR, ARSR FAMILY"/>
    <property type="match status" value="1"/>
</dbReference>
<keyword evidence="2" id="KW-0238">DNA-binding</keyword>
<feature type="region of interest" description="Disordered" evidence="4">
    <location>
        <begin position="91"/>
        <end position="110"/>
    </location>
</feature>
<organism evidence="6 7">
    <name type="scientific">Dyella soli</name>
    <dbReference type="NCBI Taxonomy" id="522319"/>
    <lineage>
        <taxon>Bacteria</taxon>
        <taxon>Pseudomonadati</taxon>
        <taxon>Pseudomonadota</taxon>
        <taxon>Gammaproteobacteria</taxon>
        <taxon>Lysobacterales</taxon>
        <taxon>Rhodanobacteraceae</taxon>
        <taxon>Dyella</taxon>
    </lineage>
</organism>
<keyword evidence="3" id="KW-0804">Transcription</keyword>
<feature type="compositionally biased region" description="Basic and acidic residues" evidence="4">
    <location>
        <begin position="99"/>
        <end position="110"/>
    </location>
</feature>
<dbReference type="PROSITE" id="PS50987">
    <property type="entry name" value="HTH_ARSR_2"/>
    <property type="match status" value="1"/>
</dbReference>
<evidence type="ECO:0000313" key="6">
    <source>
        <dbReference type="EMBL" id="TCI06376.1"/>
    </source>
</evidence>
<dbReference type="EMBL" id="SJTG01000006">
    <property type="protein sequence ID" value="TCI06376.1"/>
    <property type="molecule type" value="Genomic_DNA"/>
</dbReference>
<gene>
    <name evidence="6" type="ORF">EZM97_33355</name>
</gene>
<evidence type="ECO:0000256" key="2">
    <source>
        <dbReference type="ARBA" id="ARBA00023125"/>
    </source>
</evidence>
<dbReference type="GO" id="GO:0003700">
    <property type="term" value="F:DNA-binding transcription factor activity"/>
    <property type="evidence" value="ECO:0007669"/>
    <property type="project" value="InterPro"/>
</dbReference>
<dbReference type="InterPro" id="IPR001845">
    <property type="entry name" value="HTH_ArsR_DNA-bd_dom"/>
</dbReference>
<feature type="domain" description="HTH arsR-type" evidence="5">
    <location>
        <begin position="1"/>
        <end position="87"/>
    </location>
</feature>
<dbReference type="SUPFAM" id="SSF46785">
    <property type="entry name" value="Winged helix' DNA-binding domain"/>
    <property type="match status" value="1"/>
</dbReference>
<sequence length="110" mass="11959">MNAVFKALADPTRRKVLELLRQRSMTAGELSEHFPVSRPTMSAHFAVLREADLIEANKVGTSIIYQLKLSVLEDALLSFTQLFAIGAGERTTAASAGEARPKATREGADE</sequence>
<dbReference type="InterPro" id="IPR036388">
    <property type="entry name" value="WH-like_DNA-bd_sf"/>
</dbReference>
<evidence type="ECO:0000259" key="5">
    <source>
        <dbReference type="PROSITE" id="PS50987"/>
    </source>
</evidence>
<evidence type="ECO:0000256" key="1">
    <source>
        <dbReference type="ARBA" id="ARBA00023015"/>
    </source>
</evidence>
<proteinExistence type="predicted"/>
<protein>
    <submittedName>
        <fullName evidence="6">ArsR family transcriptional regulator</fullName>
    </submittedName>
</protein>
<keyword evidence="1" id="KW-0805">Transcription regulation</keyword>
<dbReference type="GO" id="GO:0003677">
    <property type="term" value="F:DNA binding"/>
    <property type="evidence" value="ECO:0007669"/>
    <property type="project" value="UniProtKB-KW"/>
</dbReference>
<dbReference type="NCBIfam" id="NF033789">
    <property type="entry name" value="repress_SdpR"/>
    <property type="match status" value="1"/>
</dbReference>
<name>A0A4R0YH48_9GAMM</name>
<dbReference type="Proteomes" id="UP000291822">
    <property type="component" value="Unassembled WGS sequence"/>
</dbReference>
<dbReference type="InterPro" id="IPR011991">
    <property type="entry name" value="ArsR-like_HTH"/>
</dbReference>
<evidence type="ECO:0000256" key="4">
    <source>
        <dbReference type="SAM" id="MobiDB-lite"/>
    </source>
</evidence>
<evidence type="ECO:0000256" key="3">
    <source>
        <dbReference type="ARBA" id="ARBA00023163"/>
    </source>
</evidence>
<dbReference type="CDD" id="cd00090">
    <property type="entry name" value="HTH_ARSR"/>
    <property type="match status" value="1"/>
</dbReference>
<dbReference type="InterPro" id="IPR036390">
    <property type="entry name" value="WH_DNA-bd_sf"/>
</dbReference>
<dbReference type="PRINTS" id="PR00778">
    <property type="entry name" value="HTHARSR"/>
</dbReference>
<accession>A0A4R0YH48</accession>
<dbReference type="InterPro" id="IPR051081">
    <property type="entry name" value="HTH_MetalResp_TranReg"/>
</dbReference>
<comment type="caution">
    <text evidence="6">The sequence shown here is derived from an EMBL/GenBank/DDBJ whole genome shotgun (WGS) entry which is preliminary data.</text>
</comment>
<dbReference type="PANTHER" id="PTHR33154:SF33">
    <property type="entry name" value="TRANSCRIPTIONAL REPRESSOR SDPR"/>
    <property type="match status" value="1"/>
</dbReference>
<evidence type="ECO:0000313" key="7">
    <source>
        <dbReference type="Proteomes" id="UP000291822"/>
    </source>
</evidence>
<keyword evidence="7" id="KW-1185">Reference proteome</keyword>
<dbReference type="InterPro" id="IPR047796">
    <property type="entry name" value="SdpR-like_repress"/>
</dbReference>
<reference evidence="6 7" key="1">
    <citation type="submission" date="2019-02" db="EMBL/GenBank/DDBJ databases">
        <title>Dyella amyloliquefaciens sp. nov., isolated from forest soil.</title>
        <authorList>
            <person name="Gao Z.-H."/>
            <person name="Qiu L.-H."/>
        </authorList>
    </citation>
    <scope>NUCLEOTIDE SEQUENCE [LARGE SCALE GENOMIC DNA]</scope>
    <source>
        <strain evidence="6 7">KACC 12747</strain>
    </source>
</reference>
<dbReference type="NCBIfam" id="NF033788">
    <property type="entry name" value="HTH_metalloreg"/>
    <property type="match status" value="1"/>
</dbReference>
<dbReference type="Gene3D" id="1.10.10.10">
    <property type="entry name" value="Winged helix-like DNA-binding domain superfamily/Winged helix DNA-binding domain"/>
    <property type="match status" value="1"/>
</dbReference>
<dbReference type="SMART" id="SM00418">
    <property type="entry name" value="HTH_ARSR"/>
    <property type="match status" value="1"/>
</dbReference>
<dbReference type="Pfam" id="PF01022">
    <property type="entry name" value="HTH_5"/>
    <property type="match status" value="1"/>
</dbReference>
<dbReference type="AlphaFoldDB" id="A0A4R0YH48"/>